<accession>A0A6B3R4U1</accession>
<evidence type="ECO:0000256" key="2">
    <source>
        <dbReference type="SAM" id="Phobius"/>
    </source>
</evidence>
<dbReference type="EMBL" id="JAAIKD010000004">
    <property type="protein sequence ID" value="NEV94187.1"/>
    <property type="molecule type" value="Genomic_DNA"/>
</dbReference>
<keyword evidence="1" id="KW-0175">Coiled coil</keyword>
<organism evidence="3 4">
    <name type="scientific">Psychroflexus aurantiacus</name>
    <dbReference type="NCBI Taxonomy" id="2709310"/>
    <lineage>
        <taxon>Bacteria</taxon>
        <taxon>Pseudomonadati</taxon>
        <taxon>Bacteroidota</taxon>
        <taxon>Flavobacteriia</taxon>
        <taxon>Flavobacteriales</taxon>
        <taxon>Flavobacteriaceae</taxon>
        <taxon>Psychroflexus</taxon>
    </lineage>
</organism>
<keyword evidence="2" id="KW-1133">Transmembrane helix</keyword>
<reference evidence="3 4" key="1">
    <citation type="submission" date="2020-02" db="EMBL/GenBank/DDBJ databases">
        <title>Flavobacteriaceae Psychroflexus bacterium YR1-1, complete genome.</title>
        <authorList>
            <person name="Li Y."/>
            <person name="Wu S."/>
        </authorList>
    </citation>
    <scope>NUCLEOTIDE SEQUENCE [LARGE SCALE GENOMIC DNA]</scope>
    <source>
        <strain evidence="3 4">YR1-1</strain>
    </source>
</reference>
<sequence>MPILTEQELQEIENQKNEAIARLKEKEQELLKVYKEKRNLKGERRGLVFSTLLFGLLFLAMIYAVMFQPALFGLKEGNPIAEDEVVVKESTLNDYQAKISELEAQASQAASTEKLEEFYAVQLGAFKTFNVNLSSGQYNLLNKAEYKDFDLYTMGVFETKAEAEELRKVLSRLNFKDAFVGLYRNGERVKAFY</sequence>
<dbReference type="AlphaFoldDB" id="A0A6B3R4U1"/>
<keyword evidence="2" id="KW-0812">Transmembrane</keyword>
<feature type="coiled-coil region" evidence="1">
    <location>
        <begin position="85"/>
        <end position="112"/>
    </location>
</feature>
<protein>
    <submittedName>
        <fullName evidence="3">SPOR domain-containing protein</fullName>
    </submittedName>
</protein>
<gene>
    <name evidence="3" type="ORF">G3567_08530</name>
</gene>
<evidence type="ECO:0000313" key="3">
    <source>
        <dbReference type="EMBL" id="NEV94187.1"/>
    </source>
</evidence>
<evidence type="ECO:0000313" key="4">
    <source>
        <dbReference type="Proteomes" id="UP000478505"/>
    </source>
</evidence>
<proteinExistence type="predicted"/>
<keyword evidence="4" id="KW-1185">Reference proteome</keyword>
<keyword evidence="2" id="KW-0472">Membrane</keyword>
<comment type="caution">
    <text evidence="3">The sequence shown here is derived from an EMBL/GenBank/DDBJ whole genome shotgun (WGS) entry which is preliminary data.</text>
</comment>
<dbReference type="Proteomes" id="UP000478505">
    <property type="component" value="Unassembled WGS sequence"/>
</dbReference>
<feature type="coiled-coil region" evidence="1">
    <location>
        <begin position="6"/>
        <end position="43"/>
    </location>
</feature>
<dbReference type="RefSeq" id="WP_164004909.1">
    <property type="nucleotide sequence ID" value="NZ_JAAIKD010000004.1"/>
</dbReference>
<name>A0A6B3R4U1_9FLAO</name>
<evidence type="ECO:0000256" key="1">
    <source>
        <dbReference type="SAM" id="Coils"/>
    </source>
</evidence>
<feature type="transmembrane region" description="Helical" evidence="2">
    <location>
        <begin position="47"/>
        <end position="66"/>
    </location>
</feature>